<dbReference type="InterPro" id="IPR038084">
    <property type="entry name" value="PduO/GlcC-like_sf"/>
</dbReference>
<dbReference type="RefSeq" id="WP_085883843.1">
    <property type="nucleotide sequence ID" value="NZ_FWFR01000002.1"/>
</dbReference>
<dbReference type="InterPro" id="IPR052517">
    <property type="entry name" value="GlcG_carb_metab_protein"/>
</dbReference>
<dbReference type="Pfam" id="PF03928">
    <property type="entry name" value="HbpS-like"/>
    <property type="match status" value="1"/>
</dbReference>
<dbReference type="PANTHER" id="PTHR34309:SF1">
    <property type="entry name" value="PROTEIN GLCG"/>
    <property type="match status" value="1"/>
</dbReference>
<sequence length="663" mass="68105">MNFRRTYSRILPRLAAGMIGSALALCGVQQVAAQQHTVPAQQALTVAEVQQIIAQAVNEANVRNAPATIAVVDRVGNVLGVFQMNGSPTTAFIDPGRSSLEKGTTRIINGGAPGFGVNNVVVPSVLGAISKAVTGAYLSSSGNAFTTRTASQIVQENFNPGEQFRFGGPLFGVQFSQLPCSDLSTRFQVGPNQTIGPKRAPLGLSADPGGIPLYKSGVVVGGIGVLTDGIYGVDRRIGDFDSELDELVALAGQFGFGPPGDIVANRITVEGKTFRYTDRDYSSLATNPTLAPAFGAVNGVLGTLQNVRGYTAAAAITAGVAYGTAASGFMLAPAGTFPGQTAFLLVDSTGANRYPASAGTDGNLTAAEVTQLITSAIDVARRGRAQIRRPLDSPIQVTVSIVDTNGAILGMARTPDGPIFGTDVSLQKARTAAFVSNTVAGADLNAGPANTFGVAPSSYVTALRTFLGNPNALADGVAFADRSGGNLSRPFFPDGVNGAPNGPLSQPLAIWSPFYTGLQLDLVLDNIIEHLAFASPVGLPTTIPGNAAAADTDAFCTDLPIQGATGKPRVANGLQIFPGSVPIYRGNTLVGGIGVSGDGVDQDDMISFLGLHNAGVILGTGIGNAPNAIRADRLTPAGARLRYVSCPFKPFVNSSDQNVCQGK</sequence>
<dbReference type="InParanoid" id="A0A1Y5T6U6"/>
<evidence type="ECO:0000313" key="3">
    <source>
        <dbReference type="Proteomes" id="UP000193200"/>
    </source>
</evidence>
<keyword evidence="3" id="KW-1185">Reference proteome</keyword>
<dbReference type="InterPro" id="IPR005624">
    <property type="entry name" value="PduO/GlcC-like"/>
</dbReference>
<evidence type="ECO:0008006" key="4">
    <source>
        <dbReference type="Google" id="ProtNLM"/>
    </source>
</evidence>
<evidence type="ECO:0000313" key="2">
    <source>
        <dbReference type="EMBL" id="SLN57243.1"/>
    </source>
</evidence>
<dbReference type="Gene3D" id="3.30.450.150">
    <property type="entry name" value="Haem-degrading domain"/>
    <property type="match status" value="3"/>
</dbReference>
<feature type="chain" id="PRO_5013074139" description="Heme-binding protein" evidence="1">
    <location>
        <begin position="25"/>
        <end position="663"/>
    </location>
</feature>
<dbReference type="SUPFAM" id="SSF143744">
    <property type="entry name" value="GlcG-like"/>
    <property type="match status" value="3"/>
</dbReference>
<protein>
    <recommendedName>
        <fullName evidence="4">Heme-binding protein</fullName>
    </recommendedName>
</protein>
<evidence type="ECO:0000256" key="1">
    <source>
        <dbReference type="SAM" id="SignalP"/>
    </source>
</evidence>
<gene>
    <name evidence="2" type="ORF">OCH7691_02495</name>
</gene>
<accession>A0A1Y5T6U6</accession>
<organism evidence="2 3">
    <name type="scientific">Oceanibacterium hippocampi</name>
    <dbReference type="NCBI Taxonomy" id="745714"/>
    <lineage>
        <taxon>Bacteria</taxon>
        <taxon>Pseudomonadati</taxon>
        <taxon>Pseudomonadota</taxon>
        <taxon>Alphaproteobacteria</taxon>
        <taxon>Sneathiellales</taxon>
        <taxon>Sneathiellaceae</taxon>
        <taxon>Oceanibacterium</taxon>
    </lineage>
</organism>
<dbReference type="Proteomes" id="UP000193200">
    <property type="component" value="Unassembled WGS sequence"/>
</dbReference>
<dbReference type="AlphaFoldDB" id="A0A1Y5T6U6"/>
<keyword evidence="1" id="KW-0732">Signal</keyword>
<reference evidence="2 3" key="1">
    <citation type="submission" date="2017-03" db="EMBL/GenBank/DDBJ databases">
        <authorList>
            <person name="Afonso C.L."/>
            <person name="Miller P.J."/>
            <person name="Scott M.A."/>
            <person name="Spackman E."/>
            <person name="Goraichik I."/>
            <person name="Dimitrov K.M."/>
            <person name="Suarez D.L."/>
            <person name="Swayne D.E."/>
        </authorList>
    </citation>
    <scope>NUCLEOTIDE SEQUENCE [LARGE SCALE GENOMIC DNA]</scope>
    <source>
        <strain evidence="2 3">CECT 7691</strain>
    </source>
</reference>
<feature type="signal peptide" evidence="1">
    <location>
        <begin position="1"/>
        <end position="24"/>
    </location>
</feature>
<name>A0A1Y5T6U6_9PROT</name>
<dbReference type="OrthoDB" id="9121915at2"/>
<proteinExistence type="predicted"/>
<dbReference type="EMBL" id="FWFR01000002">
    <property type="protein sequence ID" value="SLN57243.1"/>
    <property type="molecule type" value="Genomic_DNA"/>
</dbReference>
<dbReference type="PANTHER" id="PTHR34309">
    <property type="entry name" value="SLR1406 PROTEIN"/>
    <property type="match status" value="1"/>
</dbReference>